<evidence type="ECO:0000313" key="1">
    <source>
        <dbReference type="EMBL" id="BCE32585.1"/>
    </source>
</evidence>
<dbReference type="RefSeq" id="WP_182872178.1">
    <property type="nucleotide sequence ID" value="NZ_AP022639.1"/>
</dbReference>
<protein>
    <submittedName>
        <fullName evidence="3">Uncharacterized protein</fullName>
    </submittedName>
</protein>
<gene>
    <name evidence="1" type="ORF">XF2B_63540</name>
    <name evidence="2" type="ORF">XF3B_63990</name>
    <name evidence="3" type="ORF">XF9B_41940</name>
</gene>
<evidence type="ECO:0000313" key="3">
    <source>
        <dbReference type="EMBL" id="BCE82773.1"/>
    </source>
</evidence>
<evidence type="ECO:0000313" key="2">
    <source>
        <dbReference type="EMBL" id="BCE41368.1"/>
    </source>
</evidence>
<reference evidence="2" key="2">
    <citation type="submission" date="2020-05" db="EMBL/GenBank/DDBJ databases">
        <title>Complete genome sequence of Bradyrhizobium diazoefficiens XF3 isolated from soybean nodule.</title>
        <authorList>
            <person name="Noda R."/>
            <person name="Kakizaki K."/>
            <person name="Minamisawa K."/>
        </authorList>
    </citation>
    <scope>NUCLEOTIDE SEQUENCE</scope>
    <source>
        <strain evidence="2">XF3</strain>
    </source>
</reference>
<dbReference type="EMBL" id="AP023093">
    <property type="protein sequence ID" value="BCE41368.1"/>
    <property type="molecule type" value="Genomic_DNA"/>
</dbReference>
<dbReference type="EMBL" id="AP023092">
    <property type="protein sequence ID" value="BCE32585.1"/>
    <property type="molecule type" value="Genomic_DNA"/>
</dbReference>
<dbReference type="AlphaFoldDB" id="A0A810C5E3"/>
<name>A0A810C5E3_9BRAD</name>
<reference evidence="3" key="3">
    <citation type="submission" date="2020-05" db="EMBL/GenBank/DDBJ databases">
        <title>Complete genome sequence of Bradyrhizobium diazoefficiens XF9 isolated from soybean nodule.</title>
        <authorList>
            <person name="Noda R."/>
            <person name="Kakizaki K."/>
            <person name="Minamisawa K."/>
        </authorList>
    </citation>
    <scope>NUCLEOTIDE SEQUENCE</scope>
    <source>
        <strain evidence="3">XF9</strain>
    </source>
</reference>
<dbReference type="EMBL" id="AP023098">
    <property type="protein sequence ID" value="BCE82773.1"/>
    <property type="molecule type" value="Genomic_DNA"/>
</dbReference>
<accession>A0A810C5E3</accession>
<sequence>MTLQNLEPFIGEDFAVIAKQIEFRTKQGAKAFGYSANLLPEVCDVFARAQRAGVLNATQRYIADRVRIISEQLQGSGTIRLIDKATGYQKVREK</sequence>
<reference evidence="1" key="1">
    <citation type="submission" date="2020-05" db="EMBL/GenBank/DDBJ databases">
        <title>Complete genome sequence of Bradyrhizobium diazoefficiens XF2 isolated from soybean nodule.</title>
        <authorList>
            <person name="Noda R."/>
            <person name="Kakizaki K."/>
            <person name="Minamisawa K."/>
        </authorList>
    </citation>
    <scope>NUCLEOTIDE SEQUENCE</scope>
    <source>
        <strain evidence="1">XF2</strain>
    </source>
</reference>
<organism evidence="3">
    <name type="scientific">Bradyrhizobium diazoefficiens</name>
    <dbReference type="NCBI Taxonomy" id="1355477"/>
    <lineage>
        <taxon>Bacteria</taxon>
        <taxon>Pseudomonadati</taxon>
        <taxon>Pseudomonadota</taxon>
        <taxon>Alphaproteobacteria</taxon>
        <taxon>Hyphomicrobiales</taxon>
        <taxon>Nitrobacteraceae</taxon>
        <taxon>Bradyrhizobium</taxon>
    </lineage>
</organism>
<proteinExistence type="predicted"/>